<dbReference type="Proteomes" id="UP000078046">
    <property type="component" value="Unassembled WGS sequence"/>
</dbReference>
<dbReference type="PANTHER" id="PTHR23220">
    <property type="entry name" value="INTEGRIN ALPHA"/>
    <property type="match status" value="1"/>
</dbReference>
<protein>
    <recommendedName>
        <fullName evidence="6">Integrin alpha third immunoglobulin-like domain-containing protein</fullName>
    </recommendedName>
</protein>
<dbReference type="InterPro" id="IPR048286">
    <property type="entry name" value="Integrin_alpha_Ig-like_3"/>
</dbReference>
<dbReference type="Gene3D" id="1.20.5.930">
    <property type="entry name" value="Bicelle-embedded integrin alpha(iib) transmembrane segment"/>
    <property type="match status" value="1"/>
</dbReference>
<evidence type="ECO:0000256" key="3">
    <source>
        <dbReference type="ARBA" id="ARBA00023136"/>
    </source>
</evidence>
<dbReference type="Pfam" id="PF20806">
    <property type="entry name" value="Integrin_A_Ig_3"/>
    <property type="match status" value="1"/>
</dbReference>
<comment type="caution">
    <text evidence="7">The sequence shown here is derived from an EMBL/GenBank/DDBJ whole genome shotgun (WGS) entry which is preliminary data.</text>
</comment>
<dbReference type="GO" id="GO:0007229">
    <property type="term" value="P:integrin-mediated signaling pathway"/>
    <property type="evidence" value="ECO:0007669"/>
    <property type="project" value="UniProtKB-KW"/>
</dbReference>
<evidence type="ECO:0000256" key="4">
    <source>
        <dbReference type="ARBA" id="ARBA00023180"/>
    </source>
</evidence>
<reference evidence="7 8" key="1">
    <citation type="submission" date="2016-04" db="EMBL/GenBank/DDBJ databases">
        <title>The genome of Intoshia linei affirms orthonectids as highly simplified spiralians.</title>
        <authorList>
            <person name="Mikhailov K.V."/>
            <person name="Slusarev G.S."/>
            <person name="Nikitin M.A."/>
            <person name="Logacheva M.D."/>
            <person name="Penin A."/>
            <person name="Aleoshin V."/>
            <person name="Panchin Y.V."/>
        </authorList>
    </citation>
    <scope>NUCLEOTIDE SEQUENCE [LARGE SCALE GENOMIC DNA]</scope>
    <source>
        <strain evidence="7">Intl2013</strain>
        <tissue evidence="7">Whole animal</tissue>
    </source>
</reference>
<evidence type="ECO:0000259" key="6">
    <source>
        <dbReference type="Pfam" id="PF20806"/>
    </source>
</evidence>
<keyword evidence="5" id="KW-0812">Transmembrane</keyword>
<evidence type="ECO:0000313" key="8">
    <source>
        <dbReference type="Proteomes" id="UP000078046"/>
    </source>
</evidence>
<keyword evidence="2" id="KW-0401">Integrin</keyword>
<dbReference type="EMBL" id="LWCA01000009">
    <property type="protein sequence ID" value="OAF72013.1"/>
    <property type="molecule type" value="Genomic_DNA"/>
</dbReference>
<dbReference type="InterPro" id="IPR032695">
    <property type="entry name" value="Integrin_dom_sf"/>
</dbReference>
<dbReference type="GO" id="GO:0008305">
    <property type="term" value="C:integrin complex"/>
    <property type="evidence" value="ECO:0007669"/>
    <property type="project" value="TreeGrafter"/>
</dbReference>
<evidence type="ECO:0000313" key="7">
    <source>
        <dbReference type="EMBL" id="OAF72013.1"/>
    </source>
</evidence>
<evidence type="ECO:0000256" key="5">
    <source>
        <dbReference type="SAM" id="Phobius"/>
    </source>
</evidence>
<dbReference type="AlphaFoldDB" id="A0A177BE85"/>
<gene>
    <name evidence="7" type="ORF">A3Q56_00203</name>
</gene>
<dbReference type="PANTHER" id="PTHR23220:SF122">
    <property type="entry name" value="INTEGRIN ALPHA-PS1"/>
    <property type="match status" value="1"/>
</dbReference>
<dbReference type="Gene3D" id="2.60.40.1530">
    <property type="entry name" value="ntegrin, alpha v. Chain A, domain 4"/>
    <property type="match status" value="1"/>
</dbReference>
<comment type="subcellular location">
    <subcellularLocation>
        <location evidence="1">Membrane</location>
        <topology evidence="1">Single-pass type I membrane protein</topology>
    </subcellularLocation>
</comment>
<feature type="transmembrane region" description="Helical" evidence="5">
    <location>
        <begin position="176"/>
        <end position="200"/>
    </location>
</feature>
<dbReference type="GO" id="GO:0098609">
    <property type="term" value="P:cell-cell adhesion"/>
    <property type="evidence" value="ECO:0007669"/>
    <property type="project" value="TreeGrafter"/>
</dbReference>
<dbReference type="SUPFAM" id="SSF69179">
    <property type="entry name" value="Integrin domains"/>
    <property type="match status" value="1"/>
</dbReference>
<keyword evidence="3 5" id="KW-0472">Membrane</keyword>
<dbReference type="GO" id="GO:0005178">
    <property type="term" value="F:integrin binding"/>
    <property type="evidence" value="ECO:0007669"/>
    <property type="project" value="TreeGrafter"/>
</dbReference>
<dbReference type="GO" id="GO:0009897">
    <property type="term" value="C:external side of plasma membrane"/>
    <property type="evidence" value="ECO:0007669"/>
    <property type="project" value="TreeGrafter"/>
</dbReference>
<accession>A0A177BE85</accession>
<dbReference type="GO" id="GO:0033627">
    <property type="term" value="P:cell adhesion mediated by integrin"/>
    <property type="evidence" value="ECO:0007669"/>
    <property type="project" value="TreeGrafter"/>
</dbReference>
<proteinExistence type="predicted"/>
<evidence type="ECO:0000256" key="1">
    <source>
        <dbReference type="ARBA" id="ARBA00004479"/>
    </source>
</evidence>
<keyword evidence="8" id="KW-1185">Reference proteome</keyword>
<name>A0A177BE85_9BILA</name>
<keyword evidence="4" id="KW-0325">Glycoprotein</keyword>
<organism evidence="7 8">
    <name type="scientific">Intoshia linei</name>
    <dbReference type="NCBI Taxonomy" id="1819745"/>
    <lineage>
        <taxon>Eukaryota</taxon>
        <taxon>Metazoa</taxon>
        <taxon>Spiralia</taxon>
        <taxon>Lophotrochozoa</taxon>
        <taxon>Mesozoa</taxon>
        <taxon>Orthonectida</taxon>
        <taxon>Rhopaluridae</taxon>
        <taxon>Intoshia</taxon>
    </lineage>
</organism>
<sequence>MKCTQVLIKEPKKRNKRKNPVISKTHNNEFEVAPYIPPFMRGGSVAINSTARLPLVPRPRCLDTLKIDKSKFNISRTYITSEDGYNLICDSNNLIKCRNIHCNIIKISAFSTVLIRFITRFYNHTVQKMFPKYQKVFLNVDVDVLYQNNSIFEIRANTNVIRIILQLLIKETLWTIPLWVITLSSVIGIVLLLIIVFVLWKCNYFRRNKNTFFIEENQLIKD</sequence>
<evidence type="ECO:0000256" key="2">
    <source>
        <dbReference type="ARBA" id="ARBA00023037"/>
    </source>
</evidence>
<dbReference type="GO" id="GO:0007160">
    <property type="term" value="P:cell-matrix adhesion"/>
    <property type="evidence" value="ECO:0007669"/>
    <property type="project" value="TreeGrafter"/>
</dbReference>
<keyword evidence="5" id="KW-1133">Transmembrane helix</keyword>
<feature type="domain" description="Integrin alpha third immunoglobulin-like" evidence="6">
    <location>
        <begin position="76"/>
        <end position="142"/>
    </location>
</feature>